<feature type="domain" description="AB hydrolase-1" evidence="1">
    <location>
        <begin position="19"/>
        <end position="122"/>
    </location>
</feature>
<name>A0A0G0H3R2_9BACT</name>
<evidence type="ECO:0000259" key="1">
    <source>
        <dbReference type="Pfam" id="PF00561"/>
    </source>
</evidence>
<dbReference type="STRING" id="1618481.US54_C0023G0007"/>
<sequence length="251" mass="29712">MYIQIHNRKVHYKKIGTGKPILFVHGWGGNLYSLHKLACQASKNYTSYLIDLPGFGRSDNPPPHWGIEGYAQLIKIFIQKVIQSRPHYFGHSFGGEIGIYIAAHFDNILDRLILCNSSFKRQNKVSKLAKMLKWIPKEKNWICQTIYHYAKKIYYTLIQKRSDILKFPHLEQNFRKIVTQDLSEEVKHIYLNTLILWGEQDSYTPIIWAYELEKKIQHSRLYVFPQAGHNLPIRYPKHVWEKTMSFLKYAM</sequence>
<dbReference type="PANTHER" id="PTHR46438">
    <property type="entry name" value="ALPHA/BETA-HYDROLASES SUPERFAMILY PROTEIN"/>
    <property type="match status" value="1"/>
</dbReference>
<protein>
    <submittedName>
        <fullName evidence="2">Hydrolase, alpha/beta fold family protein</fullName>
    </submittedName>
</protein>
<accession>A0A0G0H3R2</accession>
<organism evidence="2 3">
    <name type="scientific">Candidatus Roizmanbacteria bacterium GW2011_GWA2_37_7</name>
    <dbReference type="NCBI Taxonomy" id="1618481"/>
    <lineage>
        <taxon>Bacteria</taxon>
        <taxon>Candidatus Roizmaniibacteriota</taxon>
    </lineage>
</organism>
<dbReference type="GO" id="GO:0016787">
    <property type="term" value="F:hydrolase activity"/>
    <property type="evidence" value="ECO:0007669"/>
    <property type="project" value="UniProtKB-KW"/>
</dbReference>
<dbReference type="Proteomes" id="UP000034471">
    <property type="component" value="Unassembled WGS sequence"/>
</dbReference>
<dbReference type="Gene3D" id="3.40.50.1820">
    <property type="entry name" value="alpha/beta hydrolase"/>
    <property type="match status" value="1"/>
</dbReference>
<dbReference type="InterPro" id="IPR000073">
    <property type="entry name" value="AB_hydrolase_1"/>
</dbReference>
<gene>
    <name evidence="2" type="ORF">US54_C0023G0007</name>
</gene>
<comment type="caution">
    <text evidence="2">The sequence shown here is derived from an EMBL/GenBank/DDBJ whole genome shotgun (WGS) entry which is preliminary data.</text>
</comment>
<keyword evidence="2" id="KW-0378">Hydrolase</keyword>
<evidence type="ECO:0000313" key="3">
    <source>
        <dbReference type="Proteomes" id="UP000034471"/>
    </source>
</evidence>
<dbReference type="InterPro" id="IPR029058">
    <property type="entry name" value="AB_hydrolase_fold"/>
</dbReference>
<feature type="domain" description="AB hydrolase-1" evidence="1">
    <location>
        <begin position="176"/>
        <end position="231"/>
    </location>
</feature>
<proteinExistence type="predicted"/>
<dbReference type="Pfam" id="PF00561">
    <property type="entry name" value="Abhydrolase_1"/>
    <property type="match status" value="2"/>
</dbReference>
<dbReference type="PRINTS" id="PR00111">
    <property type="entry name" value="ABHYDROLASE"/>
</dbReference>
<dbReference type="SUPFAM" id="SSF53474">
    <property type="entry name" value="alpha/beta-Hydrolases"/>
    <property type="match status" value="1"/>
</dbReference>
<reference evidence="2 3" key="1">
    <citation type="journal article" date="2015" name="Nature">
        <title>rRNA introns, odd ribosomes, and small enigmatic genomes across a large radiation of phyla.</title>
        <authorList>
            <person name="Brown C.T."/>
            <person name="Hug L.A."/>
            <person name="Thomas B.C."/>
            <person name="Sharon I."/>
            <person name="Castelle C.J."/>
            <person name="Singh A."/>
            <person name="Wilkins M.J."/>
            <person name="Williams K.H."/>
            <person name="Banfield J.F."/>
        </authorList>
    </citation>
    <scope>NUCLEOTIDE SEQUENCE [LARGE SCALE GENOMIC DNA]</scope>
</reference>
<evidence type="ECO:0000313" key="2">
    <source>
        <dbReference type="EMBL" id="KKQ37903.1"/>
    </source>
</evidence>
<dbReference type="PANTHER" id="PTHR46438:SF11">
    <property type="entry name" value="LIPASE-RELATED"/>
    <property type="match status" value="1"/>
</dbReference>
<dbReference type="AlphaFoldDB" id="A0A0G0H3R2"/>
<dbReference type="EMBL" id="LBTJ01000023">
    <property type="protein sequence ID" value="KKQ37903.1"/>
    <property type="molecule type" value="Genomic_DNA"/>
</dbReference>